<organism evidence="2 3">
    <name type="scientific">Prorocentrum cordatum</name>
    <dbReference type="NCBI Taxonomy" id="2364126"/>
    <lineage>
        <taxon>Eukaryota</taxon>
        <taxon>Sar</taxon>
        <taxon>Alveolata</taxon>
        <taxon>Dinophyceae</taxon>
        <taxon>Prorocentrales</taxon>
        <taxon>Prorocentraceae</taxon>
        <taxon>Prorocentrum</taxon>
    </lineage>
</organism>
<keyword evidence="3" id="KW-1185">Reference proteome</keyword>
<feature type="region of interest" description="Disordered" evidence="1">
    <location>
        <begin position="1"/>
        <end position="21"/>
    </location>
</feature>
<evidence type="ECO:0000313" key="2">
    <source>
        <dbReference type="EMBL" id="CAK0817140.1"/>
    </source>
</evidence>
<reference evidence="2" key="1">
    <citation type="submission" date="2023-10" db="EMBL/GenBank/DDBJ databases">
        <authorList>
            <person name="Chen Y."/>
            <person name="Shah S."/>
            <person name="Dougan E. K."/>
            <person name="Thang M."/>
            <person name="Chan C."/>
        </authorList>
    </citation>
    <scope>NUCLEOTIDE SEQUENCE [LARGE SCALE GENOMIC DNA]</scope>
</reference>
<comment type="caution">
    <text evidence="2">The sequence shown here is derived from an EMBL/GenBank/DDBJ whole genome shotgun (WGS) entry which is preliminary data.</text>
</comment>
<sequence length="118" mass="13472">MRGSHRLRRRGDTLAGPHQEREKKLQFAFQTVRQEKRMMAEPVELSRAVLYLVCGGGRQAQVYEHDEFDTTTGFRRLVAPLLETVESEVFLAEAVNRGPLEREVAAMRSRGARISSDE</sequence>
<accession>A0ABN9RDT9</accession>
<protein>
    <submittedName>
        <fullName evidence="2">Uncharacterized protein</fullName>
    </submittedName>
</protein>
<dbReference type="Proteomes" id="UP001189429">
    <property type="component" value="Unassembled WGS sequence"/>
</dbReference>
<dbReference type="EMBL" id="CAUYUJ010006369">
    <property type="protein sequence ID" value="CAK0817140.1"/>
    <property type="molecule type" value="Genomic_DNA"/>
</dbReference>
<evidence type="ECO:0000313" key="3">
    <source>
        <dbReference type="Proteomes" id="UP001189429"/>
    </source>
</evidence>
<name>A0ABN9RDT9_9DINO</name>
<proteinExistence type="predicted"/>
<gene>
    <name evidence="2" type="ORF">PCOR1329_LOCUS19830</name>
</gene>
<evidence type="ECO:0000256" key="1">
    <source>
        <dbReference type="SAM" id="MobiDB-lite"/>
    </source>
</evidence>